<dbReference type="InParanoid" id="G0MW92"/>
<proteinExistence type="predicted"/>
<sequence>MNDDSNFSSSKRKYLSSKLAANFQLGNHLFELVSIVGIARVLHRTPVFFIENAEYMKDLEETNETFPGVIDQFLIFNGRVPWNIEETVFHPRCCIYEDPRVLLHITDDHIHLSGTLYQSYKYFDGMRTEILGWLRKPKRQYFGLPVSDKTTHITCVHTRRGDFLAAGFQASDSHFIREAVKYIEKKASHSTFGWWLGYVSKYNKVYYMDMRVHYVGALSFGDINIHDYYPPNWTPLKFSTDNRTIVVGDN</sequence>
<dbReference type="OrthoDB" id="3226at2759"/>
<dbReference type="PANTHER" id="PTHR22898">
    <property type="entry name" value="UNCHARACTERIZED GLYCOSOL TRANSFERASE-RELATED"/>
    <property type="match status" value="1"/>
</dbReference>
<gene>
    <name evidence="1" type="ORF">CAEBREN_23842</name>
</gene>
<dbReference type="Proteomes" id="UP000008068">
    <property type="component" value="Unassembled WGS sequence"/>
</dbReference>
<keyword evidence="2" id="KW-1185">Reference proteome</keyword>
<dbReference type="PANTHER" id="PTHR22898:SF3">
    <property type="entry name" value="ALPHA-1,2-FUCOSYLTRANSFERASE-RELATED"/>
    <property type="match status" value="1"/>
</dbReference>
<dbReference type="STRING" id="135651.G0MW92"/>
<dbReference type="EMBL" id="GL379816">
    <property type="protein sequence ID" value="EGT45959.1"/>
    <property type="molecule type" value="Genomic_DNA"/>
</dbReference>
<name>G0MW92_CAEBE</name>
<dbReference type="AlphaFoldDB" id="G0MW92"/>
<reference evidence="2" key="1">
    <citation type="submission" date="2011-07" db="EMBL/GenBank/DDBJ databases">
        <authorList>
            <consortium name="Caenorhabditis brenneri Sequencing and Analysis Consortium"/>
            <person name="Wilson R.K."/>
        </authorList>
    </citation>
    <scope>NUCLEOTIDE SEQUENCE [LARGE SCALE GENOMIC DNA]</scope>
    <source>
        <strain evidence="2">PB2801</strain>
    </source>
</reference>
<protein>
    <submittedName>
        <fullName evidence="1">Uncharacterized protein</fullName>
    </submittedName>
</protein>
<evidence type="ECO:0000313" key="1">
    <source>
        <dbReference type="EMBL" id="EGT45959.1"/>
    </source>
</evidence>
<accession>G0MW92</accession>
<organism evidence="2">
    <name type="scientific">Caenorhabditis brenneri</name>
    <name type="common">Nematode worm</name>
    <dbReference type="NCBI Taxonomy" id="135651"/>
    <lineage>
        <taxon>Eukaryota</taxon>
        <taxon>Metazoa</taxon>
        <taxon>Ecdysozoa</taxon>
        <taxon>Nematoda</taxon>
        <taxon>Chromadorea</taxon>
        <taxon>Rhabditida</taxon>
        <taxon>Rhabditina</taxon>
        <taxon>Rhabditomorpha</taxon>
        <taxon>Rhabditoidea</taxon>
        <taxon>Rhabditidae</taxon>
        <taxon>Peloderinae</taxon>
        <taxon>Caenorhabditis</taxon>
    </lineage>
</organism>
<dbReference type="HOGENOM" id="CLU_038305_0_0_1"/>
<dbReference type="InterPro" id="IPR052501">
    <property type="entry name" value="Alpha-1-2_FucT"/>
</dbReference>
<evidence type="ECO:0000313" key="2">
    <source>
        <dbReference type="Proteomes" id="UP000008068"/>
    </source>
</evidence>
<dbReference type="OMA" id="KTTHITC"/>
<dbReference type="eggNOG" id="ENOG502SVMQ">
    <property type="taxonomic scope" value="Eukaryota"/>
</dbReference>